<gene>
    <name evidence="3" type="ORF">GCM10009533_51840</name>
</gene>
<evidence type="ECO:0000313" key="4">
    <source>
        <dbReference type="Proteomes" id="UP001500729"/>
    </source>
</evidence>
<sequence>MNAVKITRRSRPHTQPTRPRKRAARRSKLRTLAVVTALALAPAVSACANPIKGDPIPAAGFYGSDPQPPTAPRTSEPQVPQPRRVDGIDPCTLFTPEEFARVGGAVGPPRPGTPLPSTCSYALGGGPEDAVGAGFHLPYAEVVKRQPQGAPVAVDGHSTWLYCELVDVHQTCTASTAVSQDRTLLTLLSKQGATAADTADQLFALTTSALRRLPPA</sequence>
<protein>
    <recommendedName>
        <fullName evidence="5">DUF3558 domain-containing protein</fullName>
    </recommendedName>
</protein>
<reference evidence="4" key="1">
    <citation type="journal article" date="2019" name="Int. J. Syst. Evol. Microbiol.">
        <title>The Global Catalogue of Microorganisms (GCM) 10K type strain sequencing project: providing services to taxonomists for standard genome sequencing and annotation.</title>
        <authorList>
            <consortium name="The Broad Institute Genomics Platform"/>
            <consortium name="The Broad Institute Genome Sequencing Center for Infectious Disease"/>
            <person name="Wu L."/>
            <person name="Ma J."/>
        </authorList>
    </citation>
    <scope>NUCLEOTIDE SEQUENCE [LARGE SCALE GENOMIC DNA]</scope>
    <source>
        <strain evidence="4">JCM 10303</strain>
    </source>
</reference>
<name>A0ABP3NKF2_SACER</name>
<dbReference type="EMBL" id="BAAAGS010000042">
    <property type="protein sequence ID" value="GAA0546657.1"/>
    <property type="molecule type" value="Genomic_DNA"/>
</dbReference>
<evidence type="ECO:0000313" key="3">
    <source>
        <dbReference type="EMBL" id="GAA0546657.1"/>
    </source>
</evidence>
<evidence type="ECO:0008006" key="5">
    <source>
        <dbReference type="Google" id="ProtNLM"/>
    </source>
</evidence>
<feature type="chain" id="PRO_5046770827" description="DUF3558 domain-containing protein" evidence="2">
    <location>
        <begin position="49"/>
        <end position="216"/>
    </location>
</feature>
<feature type="signal peptide" evidence="2">
    <location>
        <begin position="1"/>
        <end position="48"/>
    </location>
</feature>
<accession>A0ABP3NKF2</accession>
<evidence type="ECO:0000256" key="1">
    <source>
        <dbReference type="SAM" id="MobiDB-lite"/>
    </source>
</evidence>
<keyword evidence="4" id="KW-1185">Reference proteome</keyword>
<proteinExistence type="predicted"/>
<organism evidence="3 4">
    <name type="scientific">Saccharopolyspora erythraea</name>
    <name type="common">Streptomyces erythraeus</name>
    <dbReference type="NCBI Taxonomy" id="1836"/>
    <lineage>
        <taxon>Bacteria</taxon>
        <taxon>Bacillati</taxon>
        <taxon>Actinomycetota</taxon>
        <taxon>Actinomycetes</taxon>
        <taxon>Pseudonocardiales</taxon>
        <taxon>Pseudonocardiaceae</taxon>
        <taxon>Saccharopolyspora</taxon>
    </lineage>
</organism>
<dbReference type="InterPro" id="IPR024520">
    <property type="entry name" value="DUF3558"/>
</dbReference>
<comment type="caution">
    <text evidence="3">The sequence shown here is derived from an EMBL/GenBank/DDBJ whole genome shotgun (WGS) entry which is preliminary data.</text>
</comment>
<dbReference type="Proteomes" id="UP001500729">
    <property type="component" value="Unassembled WGS sequence"/>
</dbReference>
<dbReference type="Pfam" id="PF12079">
    <property type="entry name" value="DUF3558"/>
    <property type="match status" value="1"/>
</dbReference>
<keyword evidence="2" id="KW-0732">Signal</keyword>
<feature type="region of interest" description="Disordered" evidence="1">
    <location>
        <begin position="58"/>
        <end position="85"/>
    </location>
</feature>
<feature type="region of interest" description="Disordered" evidence="1">
    <location>
        <begin position="1"/>
        <end position="28"/>
    </location>
</feature>
<evidence type="ECO:0000256" key="2">
    <source>
        <dbReference type="SAM" id="SignalP"/>
    </source>
</evidence>